<gene>
    <name evidence="3" type="ORF">E3J48_06650</name>
</gene>
<comment type="similarity">
    <text evidence="1">Belongs to the LDH2/MDH2 oxidoreductase family.</text>
</comment>
<sequence length="354" mass="37826">MMKKIPKQKLERCCIGILRAAGVKSRHAGIVASSLIKANLRGVDSHGISQLPIYVERLSMGGINPDPNIRTVSEGPSMALMDGDDGLGIVVGATAMDRSIEKAKCSGIASVAVKKSNHFGMAAFFSMMALEHDMIGVCMSNSAPFVAPWGGKRPCLGTNPFSVAVPTPTGCPIVLDMATSAAARGKIRLALQKKEKIPEGWALDSEGQMTTDPATALEGCLLPFGGPKGYGIGLIIDVFCGILTGSNYGPYVIPAYKDVRSPQGTGHFFLSLDIRKFMSLDLFKSRMDGIIKEIKRCPPATGMTEVLLPGEPEFITEKERLTAGIPLDDVSMNKIRRLGKTVNVDVGEFLEPSK</sequence>
<dbReference type="PANTHER" id="PTHR11091">
    <property type="entry name" value="OXIDOREDUCTASE-RELATED"/>
    <property type="match status" value="1"/>
</dbReference>
<evidence type="ECO:0000313" key="3">
    <source>
        <dbReference type="EMBL" id="TET60484.1"/>
    </source>
</evidence>
<dbReference type="InterPro" id="IPR043143">
    <property type="entry name" value="Mal/L-sulf/L-lact_DH-like_NADP"/>
</dbReference>
<dbReference type="GO" id="GO:0016491">
    <property type="term" value="F:oxidoreductase activity"/>
    <property type="evidence" value="ECO:0007669"/>
    <property type="project" value="UniProtKB-KW"/>
</dbReference>
<proteinExistence type="inferred from homology"/>
<protein>
    <submittedName>
        <fullName evidence="3">Ldh family oxidoreductase</fullName>
    </submittedName>
</protein>
<comment type="caution">
    <text evidence="3">The sequence shown here is derived from an EMBL/GenBank/DDBJ whole genome shotgun (WGS) entry which is preliminary data.</text>
</comment>
<dbReference type="Pfam" id="PF02615">
    <property type="entry name" value="Ldh_2"/>
    <property type="match status" value="1"/>
</dbReference>
<dbReference type="Gene3D" id="3.30.1370.60">
    <property type="entry name" value="Hypothetical oxidoreductase yiak, domain 2"/>
    <property type="match status" value="1"/>
</dbReference>
<dbReference type="Proteomes" id="UP000319130">
    <property type="component" value="Unassembled WGS sequence"/>
</dbReference>
<dbReference type="EMBL" id="SOIZ01000297">
    <property type="protein sequence ID" value="TET60484.1"/>
    <property type="molecule type" value="Genomic_DNA"/>
</dbReference>
<dbReference type="Gene3D" id="1.10.1530.10">
    <property type="match status" value="1"/>
</dbReference>
<evidence type="ECO:0000256" key="1">
    <source>
        <dbReference type="ARBA" id="ARBA00006056"/>
    </source>
</evidence>
<dbReference type="PANTHER" id="PTHR11091:SF0">
    <property type="entry name" value="MALATE DEHYDROGENASE"/>
    <property type="match status" value="1"/>
</dbReference>
<dbReference type="SUPFAM" id="SSF89733">
    <property type="entry name" value="L-sulfolactate dehydrogenase-like"/>
    <property type="match status" value="1"/>
</dbReference>
<name>A0A523W0D6_UNCAE</name>
<dbReference type="InterPro" id="IPR003767">
    <property type="entry name" value="Malate/L-lactate_DH-like"/>
</dbReference>
<dbReference type="InterPro" id="IPR036111">
    <property type="entry name" value="Mal/L-sulfo/L-lacto_DH-like_sf"/>
</dbReference>
<dbReference type="InterPro" id="IPR043144">
    <property type="entry name" value="Mal/L-sulf/L-lact_DH-like_ah"/>
</dbReference>
<organism evidence="3 4">
    <name type="scientific">Aerophobetes bacterium</name>
    <dbReference type="NCBI Taxonomy" id="2030807"/>
    <lineage>
        <taxon>Bacteria</taxon>
        <taxon>Candidatus Aerophobota</taxon>
    </lineage>
</organism>
<evidence type="ECO:0000256" key="2">
    <source>
        <dbReference type="ARBA" id="ARBA00023002"/>
    </source>
</evidence>
<dbReference type="AlphaFoldDB" id="A0A523W0D6"/>
<keyword evidence="2" id="KW-0560">Oxidoreductase</keyword>
<evidence type="ECO:0000313" key="4">
    <source>
        <dbReference type="Proteomes" id="UP000319130"/>
    </source>
</evidence>
<accession>A0A523W0D6</accession>
<reference evidence="3 4" key="1">
    <citation type="submission" date="2019-03" db="EMBL/GenBank/DDBJ databases">
        <title>Metabolic potential of uncultured bacteria and archaea associated with petroleum seepage in deep-sea sediments.</title>
        <authorList>
            <person name="Dong X."/>
            <person name="Hubert C."/>
        </authorList>
    </citation>
    <scope>NUCLEOTIDE SEQUENCE [LARGE SCALE GENOMIC DNA]</scope>
    <source>
        <strain evidence="3">E29_bin52</strain>
    </source>
</reference>